<comment type="similarity">
    <text evidence="2">Belongs to the porin LamB (TC 1.B.3) family.</text>
</comment>
<dbReference type="InterPro" id="IPR003192">
    <property type="entry name" value="Porin_LamB"/>
</dbReference>
<organism evidence="10 11">
    <name type="scientific">Succinivibrio faecicola</name>
    <dbReference type="NCBI Taxonomy" id="2820300"/>
    <lineage>
        <taxon>Bacteria</taxon>
        <taxon>Pseudomonadati</taxon>
        <taxon>Pseudomonadota</taxon>
        <taxon>Gammaproteobacteria</taxon>
        <taxon>Aeromonadales</taxon>
        <taxon>Succinivibrionaceae</taxon>
        <taxon>Succinivibrio</taxon>
    </lineage>
</organism>
<accession>A0ABS7DGS0</accession>
<dbReference type="InterPro" id="IPR036998">
    <property type="entry name" value="Porin_LamB_sf"/>
</dbReference>
<dbReference type="InterPro" id="IPR050286">
    <property type="entry name" value="G_neg_Bact_CarbUptk_Porin"/>
</dbReference>
<comment type="caution">
    <text evidence="10">The sequence shown here is derived from an EMBL/GenBank/DDBJ whole genome shotgun (WGS) entry which is preliminary data.</text>
</comment>
<evidence type="ECO:0000256" key="1">
    <source>
        <dbReference type="ARBA" id="ARBA00004571"/>
    </source>
</evidence>
<sequence length="475" mass="52490">MSAQAYANGDGSLLKGNSSCFRTSVHSSKFAGTLFDFGGVNDVGRLGNEHDTYFEMAPNFTIAEVDGTEWGAATAFAYKTANESAVQTFDGKDAVIEFDQAYLYVNGFFDFDKGATLWVGKKYIRSDSFLTDQFWRNTSGTGVGIDNLSVGSGKLRASWTKRTGNADFTSNNDTYKYDKYLEQVDLDKADYVNVTDGKGYKLVSVEKAKTVEINMFDFDYSFNVADGKNLDLGYTLITPQRYSSEYASSGYSLAREIANSQIFTLGYNQSLLGGHNSTYLRFVKGQTAGDGGWGDYTAYGYASSKASSSSWAWDFINLSAIKITENFKLYSHVRGYITGGYDTDVSGGLTHARGFQVVVRPEYQLTKMTKLALEAGFMTQSKQNVNSKDDSNNQAQKVTLAYILNPFGANLYSNPEFRFYVTYKHAGHDNRAYGSLNDITNASVIEKKDGKLESVSSGLKRTHDTFFGVQATAWF</sequence>
<evidence type="ECO:0000256" key="9">
    <source>
        <dbReference type="ARBA" id="ARBA00023237"/>
    </source>
</evidence>
<dbReference type="RefSeq" id="WP_219937529.1">
    <property type="nucleotide sequence ID" value="NZ_JAGFNY010000014.1"/>
</dbReference>
<dbReference type="Proteomes" id="UP000731465">
    <property type="component" value="Unassembled WGS sequence"/>
</dbReference>
<evidence type="ECO:0000256" key="2">
    <source>
        <dbReference type="ARBA" id="ARBA00007055"/>
    </source>
</evidence>
<dbReference type="SUPFAM" id="SSF56935">
    <property type="entry name" value="Porins"/>
    <property type="match status" value="1"/>
</dbReference>
<keyword evidence="8" id="KW-0472">Membrane</keyword>
<dbReference type="Pfam" id="PF02264">
    <property type="entry name" value="LamB"/>
    <property type="match status" value="1"/>
</dbReference>
<evidence type="ECO:0000256" key="3">
    <source>
        <dbReference type="ARBA" id="ARBA00022448"/>
    </source>
</evidence>
<keyword evidence="5" id="KW-0812">Transmembrane</keyword>
<dbReference type="Gene3D" id="2.40.170.10">
    <property type="entry name" value="Porin, LamB type"/>
    <property type="match status" value="1"/>
</dbReference>
<keyword evidence="7" id="KW-0626">Porin</keyword>
<evidence type="ECO:0000256" key="8">
    <source>
        <dbReference type="ARBA" id="ARBA00023136"/>
    </source>
</evidence>
<evidence type="ECO:0000313" key="10">
    <source>
        <dbReference type="EMBL" id="MBW7570306.1"/>
    </source>
</evidence>
<dbReference type="PANTHER" id="PTHR38762:SF1">
    <property type="entry name" value="CRYPTIC OUTER MEMBRANE PORIN BGLH-RELATED"/>
    <property type="match status" value="1"/>
</dbReference>
<evidence type="ECO:0000256" key="7">
    <source>
        <dbReference type="ARBA" id="ARBA00023114"/>
    </source>
</evidence>
<keyword evidence="11" id="KW-1185">Reference proteome</keyword>
<gene>
    <name evidence="10" type="ORF">J5V48_05290</name>
</gene>
<evidence type="ECO:0000256" key="4">
    <source>
        <dbReference type="ARBA" id="ARBA00022452"/>
    </source>
</evidence>
<comment type="subcellular location">
    <subcellularLocation>
        <location evidence="1">Cell outer membrane</location>
        <topology evidence="1">Multi-pass membrane protein</topology>
    </subcellularLocation>
</comment>
<name>A0ABS7DGS0_9GAMM</name>
<evidence type="ECO:0000313" key="11">
    <source>
        <dbReference type="Proteomes" id="UP000731465"/>
    </source>
</evidence>
<dbReference type="EMBL" id="JAGFNY010000014">
    <property type="protein sequence ID" value="MBW7570306.1"/>
    <property type="molecule type" value="Genomic_DNA"/>
</dbReference>
<evidence type="ECO:0000256" key="6">
    <source>
        <dbReference type="ARBA" id="ARBA00023065"/>
    </source>
</evidence>
<keyword evidence="6" id="KW-0406">Ion transport</keyword>
<evidence type="ECO:0000256" key="5">
    <source>
        <dbReference type="ARBA" id="ARBA00022692"/>
    </source>
</evidence>
<keyword evidence="9" id="KW-0998">Cell outer membrane</keyword>
<keyword evidence="4" id="KW-1134">Transmembrane beta strand</keyword>
<proteinExistence type="inferred from homology"/>
<reference evidence="10 11" key="1">
    <citation type="submission" date="2021-03" db="EMBL/GenBank/DDBJ databases">
        <title>Succinivibrio sp. nov. isolated from feces of cow.</title>
        <authorList>
            <person name="Choi J.-Y."/>
        </authorList>
    </citation>
    <scope>NUCLEOTIDE SEQUENCE [LARGE SCALE GENOMIC DNA]</scope>
    <source>
        <strain evidence="10 11">AGMB01872</strain>
    </source>
</reference>
<dbReference type="PANTHER" id="PTHR38762">
    <property type="entry name" value="CRYPTIC OUTER MEMBRANE PORIN BGLH-RELATED"/>
    <property type="match status" value="1"/>
</dbReference>
<keyword evidence="3" id="KW-0813">Transport</keyword>
<protein>
    <submittedName>
        <fullName evidence="10">Carbohydrate porin</fullName>
    </submittedName>
</protein>